<dbReference type="Proteomes" id="UP000427906">
    <property type="component" value="Chromosome"/>
</dbReference>
<dbReference type="AlphaFoldDB" id="A0A5K7YTZ6"/>
<reference evidence="1 2" key="1">
    <citation type="submission" date="2019-11" db="EMBL/GenBank/DDBJ databases">
        <title>Comparative genomics of hydrocarbon-degrading Desulfosarcina strains.</title>
        <authorList>
            <person name="Watanabe M."/>
            <person name="Kojima H."/>
            <person name="Fukui M."/>
        </authorList>
    </citation>
    <scope>NUCLEOTIDE SEQUENCE [LARGE SCALE GENOMIC DNA]</scope>
    <source>
        <strain evidence="1 2">PL12</strain>
    </source>
</reference>
<accession>A0A5K7YTZ6</accession>
<evidence type="ECO:0000313" key="2">
    <source>
        <dbReference type="Proteomes" id="UP000427906"/>
    </source>
</evidence>
<name>A0A5K7YTZ6_9BACT</name>
<protein>
    <submittedName>
        <fullName evidence="1">Uncharacterized protein</fullName>
    </submittedName>
</protein>
<dbReference type="EMBL" id="AP021874">
    <property type="protein sequence ID" value="BBO70521.1"/>
    <property type="molecule type" value="Genomic_DNA"/>
</dbReference>
<organism evidence="1 2">
    <name type="scientific">Desulfosarcina alkanivorans</name>
    <dbReference type="NCBI Taxonomy" id="571177"/>
    <lineage>
        <taxon>Bacteria</taxon>
        <taxon>Pseudomonadati</taxon>
        <taxon>Thermodesulfobacteriota</taxon>
        <taxon>Desulfobacteria</taxon>
        <taxon>Desulfobacterales</taxon>
        <taxon>Desulfosarcinaceae</taxon>
        <taxon>Desulfosarcina</taxon>
    </lineage>
</organism>
<evidence type="ECO:0000313" key="1">
    <source>
        <dbReference type="EMBL" id="BBO70521.1"/>
    </source>
</evidence>
<sequence>MDVYLPVPLFQLPDLTAPFVRPLPSTTPWPVTIFQAGGQRLRIHGARAFNGPFETAGSPCNR</sequence>
<dbReference type="KEGG" id="dalk:DSCA_44510"/>
<keyword evidence="2" id="KW-1185">Reference proteome</keyword>
<proteinExistence type="predicted"/>
<gene>
    <name evidence="1" type="ORF">DSCA_44510</name>
</gene>